<feature type="domain" description="Apple" evidence="3">
    <location>
        <begin position="128"/>
        <end position="211"/>
    </location>
</feature>
<dbReference type="EMBL" id="AQGS01000002">
    <property type="protein sequence ID" value="EPS45910.1"/>
    <property type="molecule type" value="Genomic_DNA"/>
</dbReference>
<evidence type="ECO:0000256" key="1">
    <source>
        <dbReference type="SAM" id="MobiDB-lite"/>
    </source>
</evidence>
<sequence length="326" mass="35273">MKAPSALLLASLSSLLFEVVSAAPAAAKKPKTTYTTIPVTTVFVKQVTSTVPVTINTSIQSKGKYTFTPNVVITVKIAPTKLRTTTFGTTVYDSTITSVYYTQVPVTPPPTTTSKPSTTTTGSSPASCTGVEGTASDAYFNLQIGDYYSNIPDAKSCSDKCALFDDCYAFEYLPLADVDPQYPQNCWLYAKSFTSYVTNDSTGFFFYDQSCFAPVKGQSTHFYPKDKVCGNLWGSSTQYGRTTTGAIFAGSIDTCAMYCLSQANCKVYMYSEIEFQDGQNCHTYSGALADYYDVSGAVGKPVATVEDMRAQGVYRIGFERECATAV</sequence>
<keyword evidence="2" id="KW-0732">Signal</keyword>
<feature type="compositionally biased region" description="Low complexity" evidence="1">
    <location>
        <begin position="112"/>
        <end position="129"/>
    </location>
</feature>
<feature type="domain" description="Apple" evidence="3">
    <location>
        <begin position="229"/>
        <end position="296"/>
    </location>
</feature>
<dbReference type="InterPro" id="IPR003609">
    <property type="entry name" value="Pan_app"/>
</dbReference>
<dbReference type="AlphaFoldDB" id="S8ASF1"/>
<dbReference type="PROSITE" id="PS50948">
    <property type="entry name" value="PAN"/>
    <property type="match status" value="2"/>
</dbReference>
<name>S8ASF1_DACHA</name>
<feature type="chain" id="PRO_5004560762" description="Apple domain-containing protein" evidence="2">
    <location>
        <begin position="23"/>
        <end position="326"/>
    </location>
</feature>
<evidence type="ECO:0000259" key="3">
    <source>
        <dbReference type="PROSITE" id="PS50948"/>
    </source>
</evidence>
<accession>S8ASF1</accession>
<dbReference type="Proteomes" id="UP000015100">
    <property type="component" value="Unassembled WGS sequence"/>
</dbReference>
<feature type="region of interest" description="Disordered" evidence="1">
    <location>
        <begin position="108"/>
        <end position="129"/>
    </location>
</feature>
<evidence type="ECO:0000313" key="5">
    <source>
        <dbReference type="Proteomes" id="UP000015100"/>
    </source>
</evidence>
<protein>
    <recommendedName>
        <fullName evidence="3">Apple domain-containing protein</fullName>
    </recommendedName>
</protein>
<dbReference type="HOGENOM" id="CLU_852634_0_0_1"/>
<reference evidence="5" key="2">
    <citation type="submission" date="2013-04" db="EMBL/GenBank/DDBJ databases">
        <title>Genomic mechanisms accounting for the adaptation to parasitism in nematode-trapping fungi.</title>
        <authorList>
            <person name="Ahren D.G."/>
        </authorList>
    </citation>
    <scope>NUCLEOTIDE SEQUENCE [LARGE SCALE GENOMIC DNA]</scope>
    <source>
        <strain evidence="5">CBS 200.50</strain>
    </source>
</reference>
<evidence type="ECO:0000313" key="4">
    <source>
        <dbReference type="EMBL" id="EPS45910.1"/>
    </source>
</evidence>
<proteinExistence type="predicted"/>
<gene>
    <name evidence="4" type="ORF">H072_106</name>
</gene>
<comment type="caution">
    <text evidence="4">The sequence shown here is derived from an EMBL/GenBank/DDBJ whole genome shotgun (WGS) entry which is preliminary data.</text>
</comment>
<reference evidence="4 5" key="1">
    <citation type="journal article" date="2013" name="PLoS Genet.">
        <title>Genomic mechanisms accounting for the adaptation to parasitism in nematode-trapping fungi.</title>
        <authorList>
            <person name="Meerupati T."/>
            <person name="Andersson K.M."/>
            <person name="Friman E."/>
            <person name="Kumar D."/>
            <person name="Tunlid A."/>
            <person name="Ahren D."/>
        </authorList>
    </citation>
    <scope>NUCLEOTIDE SEQUENCE [LARGE SCALE GENOMIC DNA]</scope>
    <source>
        <strain evidence="4 5">CBS 200.50</strain>
    </source>
</reference>
<organism evidence="4 5">
    <name type="scientific">Dactylellina haptotyla (strain CBS 200.50)</name>
    <name type="common">Nematode-trapping fungus</name>
    <name type="synonym">Monacrosporium haptotylum</name>
    <dbReference type="NCBI Taxonomy" id="1284197"/>
    <lineage>
        <taxon>Eukaryota</taxon>
        <taxon>Fungi</taxon>
        <taxon>Dikarya</taxon>
        <taxon>Ascomycota</taxon>
        <taxon>Pezizomycotina</taxon>
        <taxon>Orbiliomycetes</taxon>
        <taxon>Orbiliales</taxon>
        <taxon>Orbiliaceae</taxon>
        <taxon>Dactylellina</taxon>
    </lineage>
</organism>
<evidence type="ECO:0000256" key="2">
    <source>
        <dbReference type="SAM" id="SignalP"/>
    </source>
</evidence>
<keyword evidence="5" id="KW-1185">Reference proteome</keyword>
<dbReference type="OrthoDB" id="5403892at2759"/>
<feature type="signal peptide" evidence="2">
    <location>
        <begin position="1"/>
        <end position="22"/>
    </location>
</feature>